<keyword evidence="6" id="KW-0378">Hydrolase</keyword>
<evidence type="ECO:0000256" key="7">
    <source>
        <dbReference type="ARBA" id="ARBA00022842"/>
    </source>
</evidence>
<accession>A0A917R0J3</accession>
<dbReference type="EMBL" id="BMPQ01000011">
    <property type="protein sequence ID" value="GGK79647.1"/>
    <property type="molecule type" value="Genomic_DNA"/>
</dbReference>
<name>A0A917R0J3_9ACTN</name>
<dbReference type="SUPFAM" id="SSF56219">
    <property type="entry name" value="DNase I-like"/>
    <property type="match status" value="1"/>
</dbReference>
<comment type="cofactor">
    <cofactor evidence="1">
        <name>Mn(2+)</name>
        <dbReference type="ChEBI" id="CHEBI:29035"/>
    </cofactor>
</comment>
<dbReference type="GO" id="GO:0004518">
    <property type="term" value="F:nuclease activity"/>
    <property type="evidence" value="ECO:0007669"/>
    <property type="project" value="UniProtKB-KW"/>
</dbReference>
<keyword evidence="11" id="KW-1185">Reference proteome</keyword>
<keyword evidence="8" id="KW-0234">DNA repair</keyword>
<reference evidence="10" key="2">
    <citation type="submission" date="2020-09" db="EMBL/GenBank/DDBJ databases">
        <authorList>
            <person name="Sun Q."/>
            <person name="Ohkuma M."/>
        </authorList>
    </citation>
    <scope>NUCLEOTIDE SEQUENCE</scope>
    <source>
        <strain evidence="10">JCM 3035</strain>
    </source>
</reference>
<dbReference type="Gene3D" id="3.60.10.10">
    <property type="entry name" value="Endonuclease/exonuclease/phosphatase"/>
    <property type="match status" value="1"/>
</dbReference>
<keyword evidence="4" id="KW-0479">Metal-binding</keyword>
<evidence type="ECO:0000256" key="8">
    <source>
        <dbReference type="ARBA" id="ARBA00023204"/>
    </source>
</evidence>
<dbReference type="PANTHER" id="PTHR15822">
    <property type="entry name" value="TRAF AND TNF RECEPTOR-ASSOCIATED PROTEIN"/>
    <property type="match status" value="1"/>
</dbReference>
<evidence type="ECO:0000313" key="11">
    <source>
        <dbReference type="Proteomes" id="UP000637788"/>
    </source>
</evidence>
<evidence type="ECO:0000256" key="5">
    <source>
        <dbReference type="ARBA" id="ARBA00022763"/>
    </source>
</evidence>
<evidence type="ECO:0000313" key="10">
    <source>
        <dbReference type="EMBL" id="GGK79647.1"/>
    </source>
</evidence>
<gene>
    <name evidence="10" type="ORF">GCM10010094_46140</name>
</gene>
<keyword evidence="5" id="KW-0227">DNA damage</keyword>
<dbReference type="GO" id="GO:0016787">
    <property type="term" value="F:hydrolase activity"/>
    <property type="evidence" value="ECO:0007669"/>
    <property type="project" value="UniProtKB-KW"/>
</dbReference>
<reference evidence="10" key="1">
    <citation type="journal article" date="2014" name="Int. J. Syst. Evol. Microbiol.">
        <title>Complete genome sequence of Corynebacterium casei LMG S-19264T (=DSM 44701T), isolated from a smear-ripened cheese.</title>
        <authorList>
            <consortium name="US DOE Joint Genome Institute (JGI-PGF)"/>
            <person name="Walter F."/>
            <person name="Albersmeier A."/>
            <person name="Kalinowski J."/>
            <person name="Ruckert C."/>
        </authorList>
    </citation>
    <scope>NUCLEOTIDE SEQUENCE</scope>
    <source>
        <strain evidence="10">JCM 3035</strain>
    </source>
</reference>
<dbReference type="InterPro" id="IPR036691">
    <property type="entry name" value="Endo/exonu/phosph_ase_sf"/>
</dbReference>
<evidence type="ECO:0000259" key="9">
    <source>
        <dbReference type="Pfam" id="PF03372"/>
    </source>
</evidence>
<dbReference type="GO" id="GO:0006281">
    <property type="term" value="P:DNA repair"/>
    <property type="evidence" value="ECO:0007669"/>
    <property type="project" value="UniProtKB-KW"/>
</dbReference>
<protein>
    <recommendedName>
        <fullName evidence="9">Endonuclease/exonuclease/phosphatase domain-containing protein</fullName>
    </recommendedName>
</protein>
<evidence type="ECO:0000256" key="2">
    <source>
        <dbReference type="ARBA" id="ARBA00001946"/>
    </source>
</evidence>
<dbReference type="InterPro" id="IPR051547">
    <property type="entry name" value="TDP2-like"/>
</dbReference>
<evidence type="ECO:0000256" key="6">
    <source>
        <dbReference type="ARBA" id="ARBA00022801"/>
    </source>
</evidence>
<dbReference type="AlphaFoldDB" id="A0A917R0J3"/>
<sequence length="278" mass="29973">MTTGVISLNVCCGLSSSLPSVKERAVEFCSVLEASDAGIVNFQEVWTPGLLRVLRSRLRSFPFVAVRVGVAGQPAGGLVSFSRLPVRSVSYVSFRGARPRAGGALFRSAVAIGSGLQGVLTFELTGRRTVLGNVHLSANRDGDWSAGNRHHAFQRTQLQMFQRTLRRARRPDTELAVASGDFNVSSDSPLYPLVADGGTWRDAFAEDDRPTYHPELLPSGKRAHRIDYVLVAGDPERSPVTATSLLFTDRVQLADGRSTFLSDHAGLRAEVTLPGPAA</sequence>
<organism evidence="10 11">
    <name type="scientific">Streptomyces flaveus</name>
    <dbReference type="NCBI Taxonomy" id="66370"/>
    <lineage>
        <taxon>Bacteria</taxon>
        <taxon>Bacillati</taxon>
        <taxon>Actinomycetota</taxon>
        <taxon>Actinomycetes</taxon>
        <taxon>Kitasatosporales</taxon>
        <taxon>Streptomycetaceae</taxon>
        <taxon>Streptomyces</taxon>
        <taxon>Streptomyces aurantiacus group</taxon>
    </lineage>
</organism>
<keyword evidence="7" id="KW-0460">Magnesium</keyword>
<evidence type="ECO:0000256" key="4">
    <source>
        <dbReference type="ARBA" id="ARBA00022723"/>
    </source>
</evidence>
<proteinExistence type="predicted"/>
<feature type="domain" description="Endonuclease/exonuclease/phosphatase" evidence="9">
    <location>
        <begin position="7"/>
        <end position="264"/>
    </location>
</feature>
<evidence type="ECO:0000256" key="1">
    <source>
        <dbReference type="ARBA" id="ARBA00001936"/>
    </source>
</evidence>
<dbReference type="Pfam" id="PF03372">
    <property type="entry name" value="Exo_endo_phos"/>
    <property type="match status" value="1"/>
</dbReference>
<keyword evidence="3" id="KW-0540">Nuclease</keyword>
<dbReference type="Proteomes" id="UP000637788">
    <property type="component" value="Unassembled WGS sequence"/>
</dbReference>
<dbReference type="PANTHER" id="PTHR15822:SF4">
    <property type="entry name" value="TYROSYL-DNA PHOSPHODIESTERASE 2"/>
    <property type="match status" value="1"/>
</dbReference>
<evidence type="ECO:0000256" key="3">
    <source>
        <dbReference type="ARBA" id="ARBA00022722"/>
    </source>
</evidence>
<dbReference type="GO" id="GO:0046872">
    <property type="term" value="F:metal ion binding"/>
    <property type="evidence" value="ECO:0007669"/>
    <property type="project" value="UniProtKB-KW"/>
</dbReference>
<dbReference type="RefSeq" id="WP_189323764.1">
    <property type="nucleotide sequence ID" value="NZ_BMPQ01000011.1"/>
</dbReference>
<dbReference type="InterPro" id="IPR005135">
    <property type="entry name" value="Endo/exonuclease/phosphatase"/>
</dbReference>
<comment type="cofactor">
    <cofactor evidence="2">
        <name>Mg(2+)</name>
        <dbReference type="ChEBI" id="CHEBI:18420"/>
    </cofactor>
</comment>
<comment type="caution">
    <text evidence="10">The sequence shown here is derived from an EMBL/GenBank/DDBJ whole genome shotgun (WGS) entry which is preliminary data.</text>
</comment>